<evidence type="ECO:0000313" key="4">
    <source>
        <dbReference type="Proteomes" id="UP000264071"/>
    </source>
</evidence>
<dbReference type="Pfam" id="PF01565">
    <property type="entry name" value="FAD_binding_4"/>
    <property type="match status" value="1"/>
</dbReference>
<dbReference type="SUPFAM" id="SSF56176">
    <property type="entry name" value="FAD-binding/transporter-associated domain-like"/>
    <property type="match status" value="1"/>
</dbReference>
<organism evidence="3 4">
    <name type="scientific">Gemmatimonas aurantiaca</name>
    <dbReference type="NCBI Taxonomy" id="173480"/>
    <lineage>
        <taxon>Bacteria</taxon>
        <taxon>Pseudomonadati</taxon>
        <taxon>Gemmatimonadota</taxon>
        <taxon>Gemmatimonadia</taxon>
        <taxon>Gemmatimonadales</taxon>
        <taxon>Gemmatimonadaceae</taxon>
        <taxon>Gemmatimonas</taxon>
    </lineage>
</organism>
<protein>
    <submittedName>
        <fullName evidence="3">FAD binding domain-containing protein</fullName>
    </submittedName>
</protein>
<dbReference type="Proteomes" id="UP000264071">
    <property type="component" value="Unassembled WGS sequence"/>
</dbReference>
<evidence type="ECO:0000259" key="2">
    <source>
        <dbReference type="PROSITE" id="PS51387"/>
    </source>
</evidence>
<dbReference type="EMBL" id="DPIY01000011">
    <property type="protein sequence ID" value="HCT58676.1"/>
    <property type="molecule type" value="Genomic_DNA"/>
</dbReference>
<dbReference type="InterPro" id="IPR016169">
    <property type="entry name" value="FAD-bd_PCMH_sub2"/>
</dbReference>
<dbReference type="InterPro" id="IPR006094">
    <property type="entry name" value="Oxid_FAD_bind_N"/>
</dbReference>
<feature type="region of interest" description="Disordered" evidence="1">
    <location>
        <begin position="1"/>
        <end position="23"/>
    </location>
</feature>
<feature type="domain" description="FAD-binding PCMH-type" evidence="2">
    <location>
        <begin position="13"/>
        <end position="192"/>
    </location>
</feature>
<name>A0A3D4VC15_9BACT</name>
<dbReference type="InterPro" id="IPR036318">
    <property type="entry name" value="FAD-bd_PCMH-like_sf"/>
</dbReference>
<dbReference type="Gene3D" id="3.30.465.10">
    <property type="match status" value="1"/>
</dbReference>
<sequence length="413" mass="43223">MARHPGGTSMTARVNEAASADRAPTSVDALATVIREHHDAHRPVRLVGNGTWLQGGGPFVDATPLSLHALSGVVEYTPGDLVITVRAGTTVHELAAITAEHGQMLASAPYGSPESTIGAMIATAAPAPLALDDLQVRDLVLGLTVVTGTGAITRAGGRVVKNVAGFDLVRLHTGAWGTLGAIAEVSLRLHAIPHRDLVIGGRLSAELGDAIPPLVANRAPIPMQVMLVPGEAPQLLARVSGNSARVDSLRERLMRLGARDLVELSGTQVDALRVTAPDAMVLRLRTALSDAVPFVRAVRDAFPTATLVYSPLRGSLRVVLPRWDAQQAFDVDLTEAADQSDAVMGTVTRALGTVARLATTFGASHPIAIAIDQGRRQHPTRTPLEVGIKRALDPTDICNRLDAVAPAPAPLPV</sequence>
<dbReference type="AlphaFoldDB" id="A0A3D4VC15"/>
<accession>A0A3D4VC15</accession>
<proteinExistence type="predicted"/>
<dbReference type="PROSITE" id="PS51387">
    <property type="entry name" value="FAD_PCMH"/>
    <property type="match status" value="1"/>
</dbReference>
<comment type="caution">
    <text evidence="3">The sequence shown here is derived from an EMBL/GenBank/DDBJ whole genome shotgun (WGS) entry which is preliminary data.</text>
</comment>
<dbReference type="PANTHER" id="PTHR11748">
    <property type="entry name" value="D-LACTATE DEHYDROGENASE"/>
    <property type="match status" value="1"/>
</dbReference>
<dbReference type="GO" id="GO:0071949">
    <property type="term" value="F:FAD binding"/>
    <property type="evidence" value="ECO:0007669"/>
    <property type="project" value="InterPro"/>
</dbReference>
<evidence type="ECO:0000256" key="1">
    <source>
        <dbReference type="SAM" id="MobiDB-lite"/>
    </source>
</evidence>
<evidence type="ECO:0000313" key="3">
    <source>
        <dbReference type="EMBL" id="HCT58676.1"/>
    </source>
</evidence>
<dbReference type="PANTHER" id="PTHR11748:SF103">
    <property type="entry name" value="GLYCOLATE OXIDASE SUBUNIT GLCE"/>
    <property type="match status" value="1"/>
</dbReference>
<reference evidence="3 4" key="1">
    <citation type="journal article" date="2018" name="Nat. Biotechnol.">
        <title>A standardized bacterial taxonomy based on genome phylogeny substantially revises the tree of life.</title>
        <authorList>
            <person name="Parks D.H."/>
            <person name="Chuvochina M."/>
            <person name="Waite D.W."/>
            <person name="Rinke C."/>
            <person name="Skarshewski A."/>
            <person name="Chaumeil P.A."/>
            <person name="Hugenholtz P."/>
        </authorList>
    </citation>
    <scope>NUCLEOTIDE SEQUENCE [LARGE SCALE GENOMIC DNA]</scope>
    <source>
        <strain evidence="3">UBA8844</strain>
    </source>
</reference>
<dbReference type="InterPro" id="IPR016166">
    <property type="entry name" value="FAD-bd_PCMH"/>
</dbReference>
<gene>
    <name evidence="3" type="ORF">DGD08_15835</name>
</gene>